<proteinExistence type="predicted"/>
<protein>
    <submittedName>
        <fullName evidence="1">Uncharacterized protein</fullName>
    </submittedName>
</protein>
<dbReference type="Proteomes" id="UP000828048">
    <property type="component" value="Chromosome 7"/>
</dbReference>
<name>A0ACB7Y8C8_9ERIC</name>
<dbReference type="EMBL" id="CM037157">
    <property type="protein sequence ID" value="KAH7849581.1"/>
    <property type="molecule type" value="Genomic_DNA"/>
</dbReference>
<gene>
    <name evidence="1" type="ORF">Vadar_019952</name>
</gene>
<evidence type="ECO:0000313" key="1">
    <source>
        <dbReference type="EMBL" id="KAH7849581.1"/>
    </source>
</evidence>
<accession>A0ACB7Y8C8</accession>
<sequence length="166" mass="19468">MEVSFPELGVSRNDCIEASWIRSVLYNAEFSTSASYDVLLNRTNPNKSYFKGKLDYVEETCIGERVGRVVEHLLEGLWNILLQEQSGCMIWTPYGGRMSEISEFEIPFPHRTGNMYEIQYMVTWEEEGETKEHLQWIKKLYGYMTPFVSKNPRSSYLNYRDLDFGD</sequence>
<evidence type="ECO:0000313" key="2">
    <source>
        <dbReference type="Proteomes" id="UP000828048"/>
    </source>
</evidence>
<reference evidence="1 2" key="1">
    <citation type="journal article" date="2021" name="Hortic Res">
        <title>High-quality reference genome and annotation aids understanding of berry development for evergreen blueberry (Vaccinium darrowii).</title>
        <authorList>
            <person name="Yu J."/>
            <person name="Hulse-Kemp A.M."/>
            <person name="Babiker E."/>
            <person name="Staton M."/>
        </authorList>
    </citation>
    <scope>NUCLEOTIDE SEQUENCE [LARGE SCALE GENOMIC DNA]</scope>
    <source>
        <strain evidence="2">cv. NJ 8807/NJ 8810</strain>
        <tissue evidence="1">Young leaf</tissue>
    </source>
</reference>
<organism evidence="1 2">
    <name type="scientific">Vaccinium darrowii</name>
    <dbReference type="NCBI Taxonomy" id="229202"/>
    <lineage>
        <taxon>Eukaryota</taxon>
        <taxon>Viridiplantae</taxon>
        <taxon>Streptophyta</taxon>
        <taxon>Embryophyta</taxon>
        <taxon>Tracheophyta</taxon>
        <taxon>Spermatophyta</taxon>
        <taxon>Magnoliopsida</taxon>
        <taxon>eudicotyledons</taxon>
        <taxon>Gunneridae</taxon>
        <taxon>Pentapetalae</taxon>
        <taxon>asterids</taxon>
        <taxon>Ericales</taxon>
        <taxon>Ericaceae</taxon>
        <taxon>Vaccinioideae</taxon>
        <taxon>Vaccinieae</taxon>
        <taxon>Vaccinium</taxon>
    </lineage>
</organism>
<comment type="caution">
    <text evidence="1">The sequence shown here is derived from an EMBL/GenBank/DDBJ whole genome shotgun (WGS) entry which is preliminary data.</text>
</comment>
<keyword evidence="2" id="KW-1185">Reference proteome</keyword>